<comment type="caution">
    <text evidence="1">The sequence shown here is derived from an EMBL/GenBank/DDBJ whole genome shotgun (WGS) entry which is preliminary data.</text>
</comment>
<reference evidence="1 2" key="1">
    <citation type="submission" date="2018-07" db="EMBL/GenBank/DDBJ databases">
        <title>Genome analysis of Runella aurantiaca.</title>
        <authorList>
            <person name="Yang X."/>
        </authorList>
    </citation>
    <scope>NUCLEOTIDE SEQUENCE [LARGE SCALE GENOMIC DNA]</scope>
    <source>
        <strain evidence="1 2">YX9</strain>
    </source>
</reference>
<evidence type="ECO:0000313" key="2">
    <source>
        <dbReference type="Proteomes" id="UP000253141"/>
    </source>
</evidence>
<gene>
    <name evidence="1" type="ORF">DVG78_24095</name>
</gene>
<sequence length="192" mass="20552">MAKNMILHDTRLGGSAPSGLADNIFKVNEKNDTAHIFQWIATYARSQGGLDNLFIMCHGGTKEKSEMVDGGASAQSRVLKERGLQIGAQNLLHSNLNVTAVLNGLVAKITVFACNIAETDKGSKLTADDGKLFCKYLAVYTGAEVIASSETQKYHKVGLLALFSDTAGTIDFGAWEGPVFSFLPDGKLTPLK</sequence>
<dbReference type="AlphaFoldDB" id="A0A369I0Y2"/>
<dbReference type="EMBL" id="QPIW01000027">
    <property type="protein sequence ID" value="RDB03429.1"/>
    <property type="molecule type" value="Genomic_DNA"/>
</dbReference>
<organism evidence="1 2">
    <name type="scientific">Runella aurantiaca</name>
    <dbReference type="NCBI Taxonomy" id="2282308"/>
    <lineage>
        <taxon>Bacteria</taxon>
        <taxon>Pseudomonadati</taxon>
        <taxon>Bacteroidota</taxon>
        <taxon>Cytophagia</taxon>
        <taxon>Cytophagales</taxon>
        <taxon>Spirosomataceae</taxon>
        <taxon>Runella</taxon>
    </lineage>
</organism>
<protein>
    <recommendedName>
        <fullName evidence="3">DUF4347 domain-containing protein</fullName>
    </recommendedName>
</protein>
<dbReference type="Proteomes" id="UP000253141">
    <property type="component" value="Unassembled WGS sequence"/>
</dbReference>
<evidence type="ECO:0008006" key="3">
    <source>
        <dbReference type="Google" id="ProtNLM"/>
    </source>
</evidence>
<name>A0A369I0Y2_9BACT</name>
<dbReference type="RefSeq" id="WP_114463582.1">
    <property type="nucleotide sequence ID" value="NZ_QPIW01000027.1"/>
</dbReference>
<accession>A0A369I0Y2</accession>
<dbReference type="OrthoDB" id="7262265at2"/>
<evidence type="ECO:0000313" key="1">
    <source>
        <dbReference type="EMBL" id="RDB03429.1"/>
    </source>
</evidence>
<proteinExistence type="predicted"/>
<keyword evidence="2" id="KW-1185">Reference proteome</keyword>